<feature type="transmembrane region" description="Helical" evidence="1">
    <location>
        <begin position="12"/>
        <end position="34"/>
    </location>
</feature>
<dbReference type="AlphaFoldDB" id="A0A1I0CD08"/>
<evidence type="ECO:0000313" key="3">
    <source>
        <dbReference type="Proteomes" id="UP000199095"/>
    </source>
</evidence>
<sequence length="51" mass="5699">MGNIVAKMSSKLFNTLSIVSDVIVFLSMAVIIFYTTYVSATMTWELVIFDS</sequence>
<reference evidence="3" key="1">
    <citation type="submission" date="2016-10" db="EMBL/GenBank/DDBJ databases">
        <authorList>
            <person name="Varghese N."/>
            <person name="Submissions S."/>
        </authorList>
    </citation>
    <scope>NUCLEOTIDE SEQUENCE [LARGE SCALE GENOMIC DNA]</scope>
    <source>
        <strain evidence="3">CGMCC 1.3566</strain>
    </source>
</reference>
<proteinExistence type="predicted"/>
<gene>
    <name evidence="2" type="ORF">SAMN05421676_103120</name>
</gene>
<protein>
    <submittedName>
        <fullName evidence="2">Uncharacterized protein</fullName>
    </submittedName>
</protein>
<keyword evidence="1" id="KW-0472">Membrane</keyword>
<accession>A0A1I0CD08</accession>
<dbReference type="Proteomes" id="UP000199095">
    <property type="component" value="Unassembled WGS sequence"/>
</dbReference>
<keyword evidence="3" id="KW-1185">Reference proteome</keyword>
<dbReference type="EMBL" id="FOHJ01000003">
    <property type="protein sequence ID" value="SET17249.1"/>
    <property type="molecule type" value="Genomic_DNA"/>
</dbReference>
<evidence type="ECO:0000256" key="1">
    <source>
        <dbReference type="SAM" id="Phobius"/>
    </source>
</evidence>
<dbReference type="RefSeq" id="WP_177167193.1">
    <property type="nucleotide sequence ID" value="NZ_FOHJ01000003.1"/>
</dbReference>
<keyword evidence="1" id="KW-0812">Transmembrane</keyword>
<name>A0A1I0CD08_9BACI</name>
<organism evidence="2 3">
    <name type="scientific">Salinibacillus kushneri</name>
    <dbReference type="NCBI Taxonomy" id="237682"/>
    <lineage>
        <taxon>Bacteria</taxon>
        <taxon>Bacillati</taxon>
        <taxon>Bacillota</taxon>
        <taxon>Bacilli</taxon>
        <taxon>Bacillales</taxon>
        <taxon>Bacillaceae</taxon>
        <taxon>Salinibacillus</taxon>
    </lineage>
</organism>
<keyword evidence="1" id="KW-1133">Transmembrane helix</keyword>
<evidence type="ECO:0000313" key="2">
    <source>
        <dbReference type="EMBL" id="SET17249.1"/>
    </source>
</evidence>